<comment type="caution">
    <text evidence="2">The sequence shown here is derived from an EMBL/GenBank/DDBJ whole genome shotgun (WGS) entry which is preliminary data.</text>
</comment>
<proteinExistence type="predicted"/>
<accession>V6KAF3</accession>
<keyword evidence="3" id="KW-1185">Reference proteome</keyword>
<feature type="transmembrane region" description="Helical" evidence="1">
    <location>
        <begin position="31"/>
        <end position="63"/>
    </location>
</feature>
<reference evidence="2 3" key="1">
    <citation type="journal article" date="2014" name="Genome Announc.">
        <title>Draft Genome Sequence of Streptomyces roseochromogenes subsp. oscitans DS 12.976, Producer of the Aminocoumarin Antibiotic Clorobiocin.</title>
        <authorList>
            <person name="Ruckert C."/>
            <person name="Kalinowski J."/>
            <person name="Heide L."/>
            <person name="Apel A.K."/>
        </authorList>
    </citation>
    <scope>NUCLEOTIDE SEQUENCE [LARGE SCALE GENOMIC DNA]</scope>
    <source>
        <strain evidence="2 3">DS 12.976</strain>
    </source>
</reference>
<keyword evidence="1" id="KW-0472">Membrane</keyword>
<keyword evidence="1" id="KW-1133">Transmembrane helix</keyword>
<dbReference type="EMBL" id="AWQX01000183">
    <property type="protein sequence ID" value="EST29140.1"/>
    <property type="molecule type" value="Genomic_DNA"/>
</dbReference>
<keyword evidence="1" id="KW-0812">Transmembrane</keyword>
<feature type="transmembrane region" description="Helical" evidence="1">
    <location>
        <begin position="84"/>
        <end position="108"/>
    </location>
</feature>
<dbReference type="HOGENOM" id="CLU_1795430_0_0_11"/>
<evidence type="ECO:0000256" key="1">
    <source>
        <dbReference type="SAM" id="Phobius"/>
    </source>
</evidence>
<gene>
    <name evidence="2" type="ORF">M878_21005</name>
</gene>
<name>V6KAF3_STRRC</name>
<dbReference type="Proteomes" id="UP000017984">
    <property type="component" value="Chromosome"/>
</dbReference>
<dbReference type="PATRIC" id="fig|1352936.5.peg.4404"/>
<evidence type="ECO:0000313" key="3">
    <source>
        <dbReference type="Proteomes" id="UP000017984"/>
    </source>
</evidence>
<sequence length="144" mass="14787">MLFGMAGYVLKAAFTSEVPTTERVMSVPTAAGLALGGLVVLAFTFASLAEICAAGAVNAAGSARRRGQEGRRAAARMNLRHARIAARWAHNSAVLAGVVAALMGFLAVSKKAADRAQEARQCADSEVAKAHTALSGQSPARHGN</sequence>
<protein>
    <submittedName>
        <fullName evidence="2">Uncharacterized protein</fullName>
    </submittedName>
</protein>
<dbReference type="AlphaFoldDB" id="V6KAF3"/>
<organism evidence="2 3">
    <name type="scientific">Streptomyces roseochromogenus subsp. oscitans DS 12.976</name>
    <dbReference type="NCBI Taxonomy" id="1352936"/>
    <lineage>
        <taxon>Bacteria</taxon>
        <taxon>Bacillati</taxon>
        <taxon>Actinomycetota</taxon>
        <taxon>Actinomycetes</taxon>
        <taxon>Kitasatosporales</taxon>
        <taxon>Streptomycetaceae</taxon>
        <taxon>Streptomyces</taxon>
    </lineage>
</organism>
<evidence type="ECO:0000313" key="2">
    <source>
        <dbReference type="EMBL" id="EST29140.1"/>
    </source>
</evidence>